<protein>
    <submittedName>
        <fullName evidence="2">Uncharacterized protein</fullName>
    </submittedName>
</protein>
<evidence type="ECO:0000313" key="2">
    <source>
        <dbReference type="EMBL" id="MCE0482095.1"/>
    </source>
</evidence>
<sequence>MTRLLSDPSSGDKDFGAVSIEDPGDATDGDIDNDPKRPSFRGGRLARGGISGSDDVSSPVPSSGPTTVSGFVPPEFFGYCLGSEGTFKESVSKSIPSF</sequence>
<evidence type="ECO:0000256" key="1">
    <source>
        <dbReference type="SAM" id="MobiDB-lite"/>
    </source>
</evidence>
<evidence type="ECO:0000313" key="3">
    <source>
        <dbReference type="Proteomes" id="UP000823775"/>
    </source>
</evidence>
<feature type="compositionally biased region" description="Low complexity" evidence="1">
    <location>
        <begin position="52"/>
        <end position="70"/>
    </location>
</feature>
<dbReference type="EMBL" id="JACEIK010005728">
    <property type="protein sequence ID" value="MCE0482095.1"/>
    <property type="molecule type" value="Genomic_DNA"/>
</dbReference>
<name>A0ABS8VQ86_DATST</name>
<dbReference type="Proteomes" id="UP000823775">
    <property type="component" value="Unassembled WGS sequence"/>
</dbReference>
<keyword evidence="3" id="KW-1185">Reference proteome</keyword>
<comment type="caution">
    <text evidence="2">The sequence shown here is derived from an EMBL/GenBank/DDBJ whole genome shotgun (WGS) entry which is preliminary data.</text>
</comment>
<proteinExistence type="predicted"/>
<gene>
    <name evidence="2" type="ORF">HAX54_040492</name>
</gene>
<accession>A0ABS8VQ86</accession>
<feature type="compositionally biased region" description="Acidic residues" evidence="1">
    <location>
        <begin position="22"/>
        <end position="32"/>
    </location>
</feature>
<feature type="region of interest" description="Disordered" evidence="1">
    <location>
        <begin position="1"/>
        <end position="71"/>
    </location>
</feature>
<reference evidence="2 3" key="1">
    <citation type="journal article" date="2021" name="BMC Genomics">
        <title>Datura genome reveals duplications of psychoactive alkaloid biosynthetic genes and high mutation rate following tissue culture.</title>
        <authorList>
            <person name="Rajewski A."/>
            <person name="Carter-House D."/>
            <person name="Stajich J."/>
            <person name="Litt A."/>
        </authorList>
    </citation>
    <scope>NUCLEOTIDE SEQUENCE [LARGE SCALE GENOMIC DNA]</scope>
    <source>
        <strain evidence="2">AR-01</strain>
    </source>
</reference>
<organism evidence="2 3">
    <name type="scientific">Datura stramonium</name>
    <name type="common">Jimsonweed</name>
    <name type="synonym">Common thornapple</name>
    <dbReference type="NCBI Taxonomy" id="4076"/>
    <lineage>
        <taxon>Eukaryota</taxon>
        <taxon>Viridiplantae</taxon>
        <taxon>Streptophyta</taxon>
        <taxon>Embryophyta</taxon>
        <taxon>Tracheophyta</taxon>
        <taxon>Spermatophyta</taxon>
        <taxon>Magnoliopsida</taxon>
        <taxon>eudicotyledons</taxon>
        <taxon>Gunneridae</taxon>
        <taxon>Pentapetalae</taxon>
        <taxon>asterids</taxon>
        <taxon>lamiids</taxon>
        <taxon>Solanales</taxon>
        <taxon>Solanaceae</taxon>
        <taxon>Solanoideae</taxon>
        <taxon>Datureae</taxon>
        <taxon>Datura</taxon>
    </lineage>
</organism>